<dbReference type="HOGENOM" id="CLU_259521_0_0_1"/>
<dbReference type="eggNOG" id="ENOG502QT5T">
    <property type="taxonomic scope" value="Eukaryota"/>
</dbReference>
<dbReference type="GO" id="GO:0051301">
    <property type="term" value="P:cell division"/>
    <property type="evidence" value="ECO:0007669"/>
    <property type="project" value="UniProtKB-KW"/>
</dbReference>
<evidence type="ECO:0000256" key="5">
    <source>
        <dbReference type="ARBA" id="ARBA00022776"/>
    </source>
</evidence>
<dbReference type="GO" id="GO:0005876">
    <property type="term" value="C:spindle microtubule"/>
    <property type="evidence" value="ECO:0000318"/>
    <property type="project" value="GO_Central"/>
</dbReference>
<dbReference type="GO" id="GO:0062194">
    <property type="term" value="C:cytoplasmic microtubule minus-end"/>
    <property type="evidence" value="ECO:0007669"/>
    <property type="project" value="EnsemblFungi"/>
</dbReference>
<evidence type="ECO:0000313" key="9">
    <source>
        <dbReference type="JaponicusDB" id="SJAG_04841"/>
    </source>
</evidence>
<evidence type="ECO:0000256" key="6">
    <source>
        <dbReference type="SAM" id="MobiDB-lite"/>
    </source>
</evidence>
<evidence type="ECO:0000256" key="3">
    <source>
        <dbReference type="ARBA" id="ARBA00022618"/>
    </source>
</evidence>
<gene>
    <name evidence="9" type="primary">peg1</name>
    <name evidence="8" type="ORF">SJAG_04841</name>
</gene>
<feature type="region of interest" description="Disordered" evidence="6">
    <location>
        <begin position="531"/>
        <end position="571"/>
    </location>
</feature>
<dbReference type="STRING" id="402676.B6K7W7"/>
<reference evidence="8 10" key="1">
    <citation type="journal article" date="2011" name="Science">
        <title>Comparative functional genomics of the fission yeasts.</title>
        <authorList>
            <person name="Rhind N."/>
            <person name="Chen Z."/>
            <person name="Yassour M."/>
            <person name="Thompson D.A."/>
            <person name="Haas B.J."/>
            <person name="Habib N."/>
            <person name="Wapinski I."/>
            <person name="Roy S."/>
            <person name="Lin M.F."/>
            <person name="Heiman D.I."/>
            <person name="Young S.K."/>
            <person name="Furuya K."/>
            <person name="Guo Y."/>
            <person name="Pidoux A."/>
            <person name="Chen H.M."/>
            <person name="Robbertse B."/>
            <person name="Goldberg J.M."/>
            <person name="Aoki K."/>
            <person name="Bayne E.H."/>
            <person name="Berlin A.M."/>
            <person name="Desjardins C.A."/>
            <person name="Dobbs E."/>
            <person name="Dukaj L."/>
            <person name="Fan L."/>
            <person name="FitzGerald M.G."/>
            <person name="French C."/>
            <person name="Gujja S."/>
            <person name="Hansen K."/>
            <person name="Keifenheim D."/>
            <person name="Levin J.Z."/>
            <person name="Mosher R.A."/>
            <person name="Mueller C.A."/>
            <person name="Pfiffner J."/>
            <person name="Priest M."/>
            <person name="Russ C."/>
            <person name="Smialowska A."/>
            <person name="Swoboda P."/>
            <person name="Sykes S.M."/>
            <person name="Vaughn M."/>
            <person name="Vengrova S."/>
            <person name="Yoder R."/>
            <person name="Zeng Q."/>
            <person name="Allshire R."/>
            <person name="Baulcombe D."/>
            <person name="Birren B.W."/>
            <person name="Brown W."/>
            <person name="Ekwall K."/>
            <person name="Kellis M."/>
            <person name="Leatherwood J."/>
            <person name="Levin H."/>
            <person name="Margalit H."/>
            <person name="Martienssen R."/>
            <person name="Nieduszynski C.A."/>
            <person name="Spatafora J.W."/>
            <person name="Friedman N."/>
            <person name="Dalgaard J.Z."/>
            <person name="Baumann P."/>
            <person name="Niki H."/>
            <person name="Regev A."/>
            <person name="Nusbaum C."/>
        </authorList>
    </citation>
    <scope>NUCLEOTIDE SEQUENCE [LARGE SCALE GENOMIC DNA]</scope>
    <source>
        <strain evidence="10">yFS275 / FY16936</strain>
    </source>
</reference>
<dbReference type="InterPro" id="IPR024395">
    <property type="entry name" value="CLASP_N_dom"/>
</dbReference>
<evidence type="ECO:0000256" key="1">
    <source>
        <dbReference type="ARBA" id="ARBA00004186"/>
    </source>
</evidence>
<sequence length="1325" mass="148593">MAENAVLHLIQLFKNNAAAEARIQGLDALRSYLNKNNISSDQIGVYINCFQLALETVNPLLLRSAFACYETFLKRLRAQFPNWVKHHVSQLKTLALDHIASKDLRRRVLNVLLELWHMNHTDVEQSMHQILTTNKNPDSRLHCLHWFTLAQKSGLNVDLKTLRPALIRNLSHADPHLREESKNVLISYYKGTTKQTRALLQRDLLDHNVQKDLVSSIATELGLDLASGSNNQNGINDTPTMKVLLHTYPTAELEKLEPLGTNFSRQLDQDFSPYYSVFEGKETEQNWSIRQEMITKLRRYLRGNALDDFHSELLSVVRNLRNGIVVGLSSLRTTLSYTSAQLLKELAILLKTEIDSMVDIFLPNLLKACALTKKVISHAANVTFATMIAHCGSPQRNFIFIMQASQDKNAQLRIFSANWADLMLNLKKDVGLNLDPQLASKNYEKIVIKGLSDSNSQVRELYRKLFWKVVDAFPSTQSTMEDNLSPTILKQLEALNSRKLPLSSSYPNTYKRGNLRPISLLKSSAVREPLLKSKKEEHPSYATANQNGIRKLGLPQRSASNPEKKRSTSKVPAITQLSSNFNHNSSERTVTFPSNGAQRVLSSGAVSGNPNGTRQKLLDLLGSDMDKKQYEGVKLLLSKFNRSQRSFSVEVPRKEYISPYLGKLLHNGTTLAYSLLFTPESLECLLLLLPAQTVMARLLLAVHDNTDLAHAFSAPCLPMLKEKLSKIHAFQDLYQLLMDISNMSAVPKLFPYKTDQKRIIIFGCLTWLREIFNEEVLLTKNPEFLKEVFTNVSVKNCAVSILPMVAKTKTTSRNWLPLSSLLKAFSDYDSTIYEAVRSQLDVTSSTKLLDSWNTNGGAECTDEPRSPSSSLKPISNTGASILSEEGQNATTDVASTEKQEFTKKEGLKPDLDVATNSEAMLSKSIKDAGLKSNGNANENTPVLSIQEKLDLTFNEFSASELQEVYNQDAELTMIAPNFRVEDIQKVNILHSPKTESVNFDDSDLDEIKSSDEGKDILPSLDNLLLPVDVDVAHTDLSNGEKKSEHKVTLSKQGSPALDSEDRISPIPSTPIPLDVDIAPNKWLKFRLDKMTTSTPLSKSCSEDLLYQLTVAFERKQAPSPLLRQVLKLVQKQPELTLNNINFASSLMNYLSDESVTANIADILLLLREYLLVASKQLHFDACSIVISSLLKRATISEDEDAVSIGIEDNVVIVGRIANPFKIIFFVRERILVKPSPSERHLVLLLQLLAEGVKRFDFFLYPECNTALQSIVSAFIEHPNPAVRKNVFQICIAMNTVTKSFDKTFEVLNTLTEGQRNLIIHFSSIV</sequence>
<dbReference type="GO" id="GO:0005881">
    <property type="term" value="C:cytoplasmic microtubule"/>
    <property type="evidence" value="ECO:0000318"/>
    <property type="project" value="GO_Central"/>
</dbReference>
<dbReference type="VEuPathDB" id="FungiDB:SJAG_04841"/>
<feature type="compositionally biased region" description="Basic and acidic residues" evidence="6">
    <location>
        <begin position="1036"/>
        <end position="1047"/>
    </location>
</feature>
<comment type="similarity">
    <text evidence="2">Belongs to the CLASP family.</text>
</comment>
<dbReference type="GO" id="GO:0001578">
    <property type="term" value="P:microtubule bundle formation"/>
    <property type="evidence" value="ECO:0007669"/>
    <property type="project" value="EnsemblFungi"/>
</dbReference>
<dbReference type="Gene3D" id="1.25.10.10">
    <property type="entry name" value="Leucine-rich Repeat Variant"/>
    <property type="match status" value="2"/>
</dbReference>
<keyword evidence="5" id="KW-0498">Mitosis</keyword>
<dbReference type="RefSeq" id="XP_002175914.1">
    <property type="nucleotide sequence ID" value="XM_002175878.2"/>
</dbReference>
<dbReference type="EMBL" id="KE651167">
    <property type="protein sequence ID" value="EEB09621.1"/>
    <property type="molecule type" value="Genomic_DNA"/>
</dbReference>
<evidence type="ECO:0000313" key="8">
    <source>
        <dbReference type="EMBL" id="EEB09621.1"/>
    </source>
</evidence>
<dbReference type="OrthoDB" id="46159at2759"/>
<dbReference type="InterPro" id="IPR016024">
    <property type="entry name" value="ARM-type_fold"/>
</dbReference>
<dbReference type="GO" id="GO:0061804">
    <property type="term" value="P:mitotic spindle formation (spindle phase one)"/>
    <property type="evidence" value="ECO:0007669"/>
    <property type="project" value="EnsemblFungi"/>
</dbReference>
<evidence type="ECO:0000256" key="2">
    <source>
        <dbReference type="ARBA" id="ARBA00009549"/>
    </source>
</evidence>
<dbReference type="OMA" id="IHGCLLW"/>
<accession>B6K7W7</accession>
<dbReference type="GO" id="GO:0000776">
    <property type="term" value="C:kinetochore"/>
    <property type="evidence" value="ECO:0007669"/>
    <property type="project" value="EnsemblFungi"/>
</dbReference>
<feature type="compositionally biased region" description="Polar residues" evidence="6">
    <location>
        <begin position="866"/>
        <end position="894"/>
    </location>
</feature>
<dbReference type="JaponicusDB" id="SJAG_04841">
    <property type="gene designation" value="peg1"/>
</dbReference>
<dbReference type="GO" id="GO:0062195">
    <property type="term" value="P:microtubule bundle maintenance"/>
    <property type="evidence" value="ECO:0007669"/>
    <property type="project" value="EnsemblFungi"/>
</dbReference>
<dbReference type="GO" id="GO:0099070">
    <property type="term" value="C:static microtubule bundle"/>
    <property type="evidence" value="ECO:0007669"/>
    <property type="project" value="EnsemblFungi"/>
</dbReference>
<feature type="domain" description="TOG" evidence="7">
    <location>
        <begin position="1"/>
        <end position="227"/>
    </location>
</feature>
<feature type="compositionally biased region" description="Basic and acidic residues" evidence="6">
    <location>
        <begin position="895"/>
        <end position="910"/>
    </location>
</feature>
<dbReference type="GO" id="GO:0008017">
    <property type="term" value="F:microtubule binding"/>
    <property type="evidence" value="ECO:0000318"/>
    <property type="project" value="GO_Central"/>
</dbReference>
<dbReference type="PANTHER" id="PTHR21567:SF9">
    <property type="entry name" value="CLIP-ASSOCIATING PROTEIN"/>
    <property type="match status" value="1"/>
</dbReference>
<organism evidence="8 10">
    <name type="scientific">Schizosaccharomyces japonicus (strain yFS275 / FY16936)</name>
    <name type="common">Fission yeast</name>
    <dbReference type="NCBI Taxonomy" id="402676"/>
    <lineage>
        <taxon>Eukaryota</taxon>
        <taxon>Fungi</taxon>
        <taxon>Dikarya</taxon>
        <taxon>Ascomycota</taxon>
        <taxon>Taphrinomycotina</taxon>
        <taxon>Schizosaccharomycetes</taxon>
        <taxon>Schizosaccharomycetales</taxon>
        <taxon>Schizosaccharomycetaceae</taxon>
        <taxon>Schizosaccharomyces</taxon>
    </lineage>
</organism>
<dbReference type="SMART" id="SM01349">
    <property type="entry name" value="TOG"/>
    <property type="match status" value="2"/>
</dbReference>
<feature type="region of interest" description="Disordered" evidence="6">
    <location>
        <begin position="1036"/>
        <end position="1065"/>
    </location>
</feature>
<feature type="domain" description="TOG" evidence="7">
    <location>
        <begin position="262"/>
        <end position="506"/>
    </location>
</feature>
<dbReference type="PANTHER" id="PTHR21567">
    <property type="entry name" value="CLASP"/>
    <property type="match status" value="1"/>
</dbReference>
<comment type="subcellular location">
    <subcellularLocation>
        <location evidence="1">Cytoplasm</location>
        <location evidence="1">Cytoskeleton</location>
        <location evidence="1">Spindle</location>
    </subcellularLocation>
</comment>
<dbReference type="GO" id="GO:0005815">
    <property type="term" value="C:microtubule organizing center"/>
    <property type="evidence" value="ECO:0000318"/>
    <property type="project" value="GO_Central"/>
</dbReference>
<feature type="region of interest" description="Disordered" evidence="6">
    <location>
        <begin position="855"/>
        <end position="910"/>
    </location>
</feature>
<evidence type="ECO:0000313" key="10">
    <source>
        <dbReference type="Proteomes" id="UP000001744"/>
    </source>
</evidence>
<dbReference type="SUPFAM" id="SSF48371">
    <property type="entry name" value="ARM repeat"/>
    <property type="match status" value="1"/>
</dbReference>
<dbReference type="InterPro" id="IPR011989">
    <property type="entry name" value="ARM-like"/>
</dbReference>
<dbReference type="GO" id="GO:0060172">
    <property type="term" value="P:astral microtubule depolymerization"/>
    <property type="evidence" value="ECO:0000318"/>
    <property type="project" value="GO_Central"/>
</dbReference>
<keyword evidence="3" id="KW-0132">Cell division</keyword>
<dbReference type="GO" id="GO:0072686">
    <property type="term" value="C:mitotic spindle"/>
    <property type="evidence" value="ECO:0000318"/>
    <property type="project" value="GO_Central"/>
</dbReference>
<dbReference type="GO" id="GO:0090307">
    <property type="term" value="P:mitotic spindle assembly"/>
    <property type="evidence" value="ECO:0000318"/>
    <property type="project" value="GO_Central"/>
</dbReference>
<dbReference type="Proteomes" id="UP000001744">
    <property type="component" value="Unassembled WGS sequence"/>
</dbReference>
<dbReference type="InterPro" id="IPR034085">
    <property type="entry name" value="TOG"/>
</dbReference>
<dbReference type="GO" id="GO:1990023">
    <property type="term" value="C:mitotic spindle midzone"/>
    <property type="evidence" value="ECO:0000318"/>
    <property type="project" value="GO_Central"/>
</dbReference>
<keyword evidence="5" id="KW-0131">Cell cycle</keyword>
<evidence type="ECO:0000256" key="4">
    <source>
        <dbReference type="ARBA" id="ARBA00022701"/>
    </source>
</evidence>
<proteinExistence type="inferred from homology"/>
<dbReference type="GeneID" id="7050763"/>
<name>B6K7W7_SCHJY</name>
<protein>
    <submittedName>
        <fullName evidence="8">CLASP family microtubule-associated protein</fullName>
    </submittedName>
</protein>
<keyword evidence="10" id="KW-1185">Reference proteome</keyword>
<dbReference type="GO" id="GO:0051256">
    <property type="term" value="P:mitotic spindle midzone assembly"/>
    <property type="evidence" value="ECO:0007669"/>
    <property type="project" value="EnsemblFungi"/>
</dbReference>
<dbReference type="Pfam" id="PF12348">
    <property type="entry name" value="CLASP_N"/>
    <property type="match status" value="2"/>
</dbReference>
<keyword evidence="4" id="KW-0493">Microtubule</keyword>
<dbReference type="GO" id="GO:0005875">
    <property type="term" value="C:microtubule associated complex"/>
    <property type="evidence" value="ECO:0007669"/>
    <property type="project" value="EnsemblFungi"/>
</dbReference>
<evidence type="ECO:0000259" key="7">
    <source>
        <dbReference type="SMART" id="SM01349"/>
    </source>
</evidence>